<gene>
    <name evidence="9" type="ORF">H0185_15740</name>
</gene>
<keyword evidence="4" id="KW-1003">Cell membrane</keyword>
<organism evidence="9 10">
    <name type="scientific">Mesobacillus maritimus</name>
    <dbReference type="NCBI Taxonomy" id="1643336"/>
    <lineage>
        <taxon>Bacteria</taxon>
        <taxon>Bacillati</taxon>
        <taxon>Bacillota</taxon>
        <taxon>Bacilli</taxon>
        <taxon>Bacillales</taxon>
        <taxon>Bacillaceae</taxon>
        <taxon>Mesobacillus</taxon>
    </lineage>
</organism>
<dbReference type="Pfam" id="PF01899">
    <property type="entry name" value="MNHE"/>
    <property type="match status" value="1"/>
</dbReference>
<comment type="subcellular location">
    <subcellularLocation>
        <location evidence="1">Cell membrane</location>
        <topology evidence="1">Multi-pass membrane protein</topology>
    </subcellularLocation>
</comment>
<evidence type="ECO:0000256" key="5">
    <source>
        <dbReference type="ARBA" id="ARBA00022692"/>
    </source>
</evidence>
<comment type="caution">
    <text evidence="9">The sequence shown here is derived from an EMBL/GenBank/DDBJ whole genome shotgun (WGS) entry which is preliminary data.</text>
</comment>
<reference evidence="9 10" key="1">
    <citation type="submission" date="2020-07" db="EMBL/GenBank/DDBJ databases">
        <title>Fungal Genomes of the International Space Station.</title>
        <authorList>
            <person name="Seuylemezian A."/>
            <person name="Singh N.K."/>
            <person name="Wood J."/>
            <person name="Venkateswaran K."/>
        </authorList>
    </citation>
    <scope>NUCLEOTIDE SEQUENCE [LARGE SCALE GENOMIC DNA]</scope>
    <source>
        <strain evidence="9 10">PL-B2</strain>
    </source>
</reference>
<evidence type="ECO:0000256" key="7">
    <source>
        <dbReference type="ARBA" id="ARBA00023136"/>
    </source>
</evidence>
<keyword evidence="7 8" id="KW-0472">Membrane</keyword>
<keyword evidence="3" id="KW-0813">Transport</keyword>
<feature type="transmembrane region" description="Helical" evidence="8">
    <location>
        <begin position="53"/>
        <end position="76"/>
    </location>
</feature>
<evidence type="ECO:0000313" key="9">
    <source>
        <dbReference type="EMBL" id="MBY0098250.1"/>
    </source>
</evidence>
<evidence type="ECO:0000256" key="8">
    <source>
        <dbReference type="SAM" id="Phobius"/>
    </source>
</evidence>
<sequence>MPIQVLLNIFIAFLWMFLQEEWSALAFIVGYIVGFIVLLMIRRFLPTSFYGKRLVAIIKLFFVFIAELMSSSLLVARQILSPKIKVTPGIFRLETELEGELEVTLLALLLSLTPGSVVVEVSHDSKAFFIHAMDIPESSDSVIKSKKVFEKAIKEVTR</sequence>
<keyword evidence="6 8" id="KW-1133">Transmembrane helix</keyword>
<evidence type="ECO:0000256" key="3">
    <source>
        <dbReference type="ARBA" id="ARBA00022449"/>
    </source>
</evidence>
<dbReference type="Proteomes" id="UP000769780">
    <property type="component" value="Unassembled WGS sequence"/>
</dbReference>
<dbReference type="RefSeq" id="WP_221874471.1">
    <property type="nucleotide sequence ID" value="NZ_JACWFH010000021.1"/>
</dbReference>
<keyword evidence="3" id="KW-0050">Antiport</keyword>
<keyword evidence="5 8" id="KW-0812">Transmembrane</keyword>
<name>A0ABS7K7Z4_9BACI</name>
<evidence type="ECO:0000313" key="10">
    <source>
        <dbReference type="Proteomes" id="UP000769780"/>
    </source>
</evidence>
<dbReference type="PANTHER" id="PTHR34584">
    <property type="entry name" value="NA(+)/H(+) ANTIPORTER SUBUNIT E1"/>
    <property type="match status" value="1"/>
</dbReference>
<feature type="transmembrane region" description="Helical" evidence="8">
    <location>
        <begin position="22"/>
        <end position="41"/>
    </location>
</feature>
<dbReference type="NCBIfam" id="NF006517">
    <property type="entry name" value="PRK08965.1-1"/>
    <property type="match status" value="1"/>
</dbReference>
<evidence type="ECO:0000256" key="4">
    <source>
        <dbReference type="ARBA" id="ARBA00022475"/>
    </source>
</evidence>
<dbReference type="PIRSF" id="PIRSF019239">
    <property type="entry name" value="MrpE"/>
    <property type="match status" value="1"/>
</dbReference>
<evidence type="ECO:0000256" key="6">
    <source>
        <dbReference type="ARBA" id="ARBA00022989"/>
    </source>
</evidence>
<proteinExistence type="inferred from homology"/>
<dbReference type="EMBL" id="JACWFH010000021">
    <property type="protein sequence ID" value="MBY0098250.1"/>
    <property type="molecule type" value="Genomic_DNA"/>
</dbReference>
<dbReference type="InterPro" id="IPR002758">
    <property type="entry name" value="Cation_antiport_E"/>
</dbReference>
<accession>A0ABS7K7Z4</accession>
<protein>
    <submittedName>
        <fullName evidence="9">Na+/H+ antiporter subunit E</fullName>
    </submittedName>
</protein>
<keyword evidence="10" id="KW-1185">Reference proteome</keyword>
<evidence type="ECO:0000256" key="2">
    <source>
        <dbReference type="ARBA" id="ARBA00006228"/>
    </source>
</evidence>
<evidence type="ECO:0000256" key="1">
    <source>
        <dbReference type="ARBA" id="ARBA00004651"/>
    </source>
</evidence>
<comment type="similarity">
    <text evidence="2">Belongs to the CPA3 antiporters (TC 2.A.63) subunit E family.</text>
</comment>
<dbReference type="PANTHER" id="PTHR34584:SF1">
    <property type="entry name" value="NA(+)_H(+) ANTIPORTER SUBUNIT E1"/>
    <property type="match status" value="1"/>
</dbReference>